<dbReference type="GO" id="GO:0030649">
    <property type="term" value="P:aminoglycoside antibiotic catabolic process"/>
    <property type="evidence" value="ECO:0007669"/>
    <property type="project" value="TreeGrafter"/>
</dbReference>
<keyword evidence="2 3" id="KW-0012">Acyltransferase</keyword>
<comment type="subunit">
    <text evidence="3">Homohexamer; trimer of dimers.</text>
</comment>
<dbReference type="RefSeq" id="WP_051843656.1">
    <property type="nucleotide sequence ID" value="NZ_CP054926.1"/>
</dbReference>
<evidence type="ECO:0000256" key="1">
    <source>
        <dbReference type="ARBA" id="ARBA00022679"/>
    </source>
</evidence>
<comment type="caution">
    <text evidence="3">Lacks conserved residue(s) required for the propagation of feature annotation.</text>
</comment>
<comment type="similarity">
    <text evidence="3">Belongs to the acetyltransferase Eis family.</text>
</comment>
<protein>
    <submittedName>
        <fullName evidence="6">GNAT family N-acetyltransferase</fullName>
    </submittedName>
</protein>
<feature type="binding site" evidence="3">
    <location>
        <begin position="88"/>
        <end position="90"/>
    </location>
    <ligand>
        <name>acetyl-CoA</name>
        <dbReference type="ChEBI" id="CHEBI:57288"/>
    </ligand>
</feature>
<dbReference type="Pfam" id="PF13530">
    <property type="entry name" value="SCP2_2"/>
    <property type="match status" value="1"/>
</dbReference>
<dbReference type="InterPro" id="IPR016181">
    <property type="entry name" value="Acyl_CoA_acyltransferase"/>
</dbReference>
<dbReference type="SUPFAM" id="SSF55718">
    <property type="entry name" value="SCP-like"/>
    <property type="match status" value="1"/>
</dbReference>
<feature type="binding site" evidence="3">
    <location>
        <begin position="96"/>
        <end position="101"/>
    </location>
    <ligand>
        <name>acetyl-CoA</name>
        <dbReference type="ChEBI" id="CHEBI:57288"/>
    </ligand>
</feature>
<reference evidence="7 9" key="2">
    <citation type="submission" date="2020-06" db="EMBL/GenBank/DDBJ databases">
        <title>Genome mining for natural products.</title>
        <authorList>
            <person name="Zhang B."/>
            <person name="Shi J."/>
            <person name="Ge H."/>
        </authorList>
    </citation>
    <scope>NUCLEOTIDE SEQUENCE [LARGE SCALE GENOMIC DNA]</scope>
    <source>
        <strain evidence="7 9">NA06532</strain>
    </source>
</reference>
<evidence type="ECO:0000256" key="2">
    <source>
        <dbReference type="ARBA" id="ARBA00023315"/>
    </source>
</evidence>
<organism evidence="6 8">
    <name type="scientific">Streptomyces microflavus</name>
    <name type="common">Streptomyces lipmanii</name>
    <dbReference type="NCBI Taxonomy" id="1919"/>
    <lineage>
        <taxon>Bacteria</taxon>
        <taxon>Bacillati</taxon>
        <taxon>Actinomycetota</taxon>
        <taxon>Actinomycetes</taxon>
        <taxon>Kitasatosporales</taxon>
        <taxon>Streptomycetaceae</taxon>
        <taxon>Streptomyces</taxon>
    </lineage>
</organism>
<evidence type="ECO:0000259" key="4">
    <source>
        <dbReference type="Pfam" id="PF13530"/>
    </source>
</evidence>
<name>A0A6N9V8J4_STRMI</name>
<dbReference type="GeneID" id="87635037"/>
<dbReference type="Pfam" id="PF17668">
    <property type="entry name" value="Acetyltransf_17"/>
    <property type="match status" value="1"/>
</dbReference>
<dbReference type="InterPro" id="IPR051554">
    <property type="entry name" value="Acetyltransferase_Eis"/>
</dbReference>
<dbReference type="EMBL" id="CP054926">
    <property type="protein sequence ID" value="QKW45999.1"/>
    <property type="molecule type" value="Genomic_DNA"/>
</dbReference>
<proteinExistence type="inferred from homology"/>
<dbReference type="InterPro" id="IPR036527">
    <property type="entry name" value="SCP2_sterol-bd_dom_sf"/>
</dbReference>
<evidence type="ECO:0000313" key="7">
    <source>
        <dbReference type="EMBL" id="QKW45999.1"/>
    </source>
</evidence>
<feature type="domain" description="Enhanced intracellular survival protein" evidence="4">
    <location>
        <begin position="313"/>
        <end position="412"/>
    </location>
</feature>
<dbReference type="PANTHER" id="PTHR37817:SF1">
    <property type="entry name" value="N-ACETYLTRANSFERASE EIS"/>
    <property type="match status" value="1"/>
</dbReference>
<dbReference type="Pfam" id="PF13527">
    <property type="entry name" value="Acetyltransf_9"/>
    <property type="match status" value="1"/>
</dbReference>
<gene>
    <name evidence="6" type="ORF">G3I39_18215</name>
    <name evidence="7" type="ORF">HUT09_27610</name>
</gene>
<evidence type="ECO:0000313" key="8">
    <source>
        <dbReference type="Proteomes" id="UP000471648"/>
    </source>
</evidence>
<evidence type="ECO:0000313" key="9">
    <source>
        <dbReference type="Proteomes" id="UP000509345"/>
    </source>
</evidence>
<dbReference type="HAMAP" id="MF_01812">
    <property type="entry name" value="Eis"/>
    <property type="match status" value="1"/>
</dbReference>
<evidence type="ECO:0000259" key="5">
    <source>
        <dbReference type="Pfam" id="PF17668"/>
    </source>
</evidence>
<dbReference type="Proteomes" id="UP000509345">
    <property type="component" value="Chromosome"/>
</dbReference>
<dbReference type="GO" id="GO:0034069">
    <property type="term" value="F:aminoglycoside N-acetyltransferase activity"/>
    <property type="evidence" value="ECO:0007669"/>
    <property type="project" value="TreeGrafter"/>
</dbReference>
<evidence type="ECO:0000256" key="3">
    <source>
        <dbReference type="HAMAP-Rule" id="MF_01812"/>
    </source>
</evidence>
<keyword evidence="1 3" id="KW-0808">Transferase</keyword>
<feature type="domain" description="Eis-like acetyltransferase" evidence="5">
    <location>
        <begin position="188"/>
        <end position="310"/>
    </location>
</feature>
<dbReference type="EMBL" id="JAAGME010000798">
    <property type="protein sequence ID" value="NEB68973.1"/>
    <property type="molecule type" value="Genomic_DNA"/>
</dbReference>
<dbReference type="PANTHER" id="PTHR37817">
    <property type="entry name" value="N-ACETYLTRANSFERASE EIS"/>
    <property type="match status" value="1"/>
</dbReference>
<dbReference type="InterPro" id="IPR041380">
    <property type="entry name" value="Acetyltransf_17"/>
</dbReference>
<dbReference type="InterPro" id="IPR022902">
    <property type="entry name" value="NAcTrfase_Eis"/>
</dbReference>
<dbReference type="AlphaFoldDB" id="A0A6N9V8J4"/>
<dbReference type="Gene3D" id="3.30.1050.10">
    <property type="entry name" value="SCP2 sterol-binding domain"/>
    <property type="match status" value="1"/>
</dbReference>
<feature type="active site" description="Proton donor" evidence="3">
    <location>
        <position position="129"/>
    </location>
</feature>
<sequence>MSRPSETPHIDVRYIRDEDMPEWTRAWSTGYLRPAVEGAADHMRLALSDDRAIGAFDKGRCVGTYRSSSQELTVPGGARLPVSAVSKVSVAGTHRRRGLLNRMLDLDLLDARRRGEPAVVLDAAQYAIYGRYGFGPATQMAWFEIDVHRAGLHRQQSGDRPDIELVGADEYFKSAPEAYERFRADQHGALRRDTRWWREATGRNVGPGSTWTEPFYAVHLDEAGDVDGIMCFSAQERWGAMLPQSPLQVRDLVALGPSAERALLRYAVSMDWVSTVHLPFRAPDTLAPHWLGDPRAARITALSDFMWLRILDVPQALSARTYATEGAVVLQVDDPLGVAHGRWLLEGGARGGMVSVTSRSADIRLGVQHLSSLYLGDEAATRLAELGQVEELRPGALRRADALFRTGRRPWSPRAVTGDHYGQAGLG</sequence>
<dbReference type="NCBIfam" id="NF002367">
    <property type="entry name" value="PRK01346.1-4"/>
    <property type="match status" value="1"/>
</dbReference>
<accession>A0A6N9V8J4</accession>
<dbReference type="Proteomes" id="UP000471648">
    <property type="component" value="Unassembled WGS sequence"/>
</dbReference>
<evidence type="ECO:0000313" key="6">
    <source>
        <dbReference type="EMBL" id="NEB68973.1"/>
    </source>
</evidence>
<dbReference type="InterPro" id="IPR025559">
    <property type="entry name" value="Eis_dom"/>
</dbReference>
<dbReference type="Gene3D" id="3.40.630.30">
    <property type="match status" value="2"/>
</dbReference>
<reference evidence="6 8" key="1">
    <citation type="submission" date="2020-01" db="EMBL/GenBank/DDBJ databases">
        <title>Insect and environment-associated Actinomycetes.</title>
        <authorList>
            <person name="Currrie C."/>
            <person name="Chevrette M."/>
            <person name="Carlson C."/>
            <person name="Stubbendieck R."/>
            <person name="Wendt-Pienkowski E."/>
        </authorList>
    </citation>
    <scope>NUCLEOTIDE SEQUENCE [LARGE SCALE GENOMIC DNA]</scope>
    <source>
        <strain evidence="6 8">SID14438</strain>
    </source>
</reference>
<dbReference type="SUPFAM" id="SSF55729">
    <property type="entry name" value="Acyl-CoA N-acyltransferases (Nat)"/>
    <property type="match status" value="1"/>
</dbReference>